<dbReference type="SUPFAM" id="SSF64518">
    <property type="entry name" value="Phase 1 flagellin"/>
    <property type="match status" value="1"/>
</dbReference>
<accession>U1WQ95</accession>
<dbReference type="AlphaFoldDB" id="U1WQ95"/>
<feature type="domain" description="Flagellin N-terminal" evidence="6">
    <location>
        <begin position="6"/>
        <end position="120"/>
    </location>
</feature>
<protein>
    <recommendedName>
        <fullName evidence="2 4">Flagellin</fullName>
    </recommendedName>
</protein>
<dbReference type="EMBL" id="AWSJ01000382">
    <property type="protein sequence ID" value="ERI04473.1"/>
    <property type="molecule type" value="Genomic_DNA"/>
</dbReference>
<dbReference type="HOGENOM" id="CLU_011142_2_3_9"/>
<keyword evidence="5" id="KW-0175">Coiled coil</keyword>
<dbReference type="PATRIC" id="fig|649747.3.peg.5410"/>
<comment type="similarity">
    <text evidence="1 4">Belongs to the bacterial flagellin family.</text>
</comment>
<evidence type="ECO:0000313" key="8">
    <source>
        <dbReference type="EMBL" id="ERI04473.1"/>
    </source>
</evidence>
<dbReference type="Gene3D" id="1.20.1330.10">
    <property type="entry name" value="f41 fragment of flagellin, N-terminal domain"/>
    <property type="match status" value="1"/>
</dbReference>
<keyword evidence="9" id="KW-1185">Reference proteome</keyword>
<keyword evidence="8" id="KW-0969">Cilium</keyword>
<evidence type="ECO:0000256" key="5">
    <source>
        <dbReference type="SAM" id="Coils"/>
    </source>
</evidence>
<dbReference type="GO" id="GO:0009288">
    <property type="term" value="C:bacterial-type flagellum"/>
    <property type="evidence" value="ECO:0007669"/>
    <property type="project" value="UniProtKB-SubCell"/>
</dbReference>
<dbReference type="GO" id="GO:0005576">
    <property type="term" value="C:extracellular region"/>
    <property type="evidence" value="ECO:0007669"/>
    <property type="project" value="UniProtKB-SubCell"/>
</dbReference>
<dbReference type="Gene3D" id="6.10.10.10">
    <property type="entry name" value="Flagellar export chaperone, C-terminal domain"/>
    <property type="match status" value="1"/>
</dbReference>
<evidence type="ECO:0000259" key="6">
    <source>
        <dbReference type="Pfam" id="PF00669"/>
    </source>
</evidence>
<evidence type="ECO:0000259" key="7">
    <source>
        <dbReference type="Pfam" id="PF00700"/>
    </source>
</evidence>
<dbReference type="InterPro" id="IPR042187">
    <property type="entry name" value="Flagellin_C_sub2"/>
</dbReference>
<keyword evidence="4" id="KW-0964">Secreted</keyword>
<evidence type="ECO:0000256" key="4">
    <source>
        <dbReference type="RuleBase" id="RU362073"/>
    </source>
</evidence>
<dbReference type="InterPro" id="IPR046358">
    <property type="entry name" value="Flagellin_C"/>
</dbReference>
<dbReference type="STRING" id="649747.HMPREF0083_06051"/>
<dbReference type="eggNOG" id="COG1344">
    <property type="taxonomic scope" value="Bacteria"/>
</dbReference>
<gene>
    <name evidence="8" type="ORF">HMPREF0083_06051</name>
</gene>
<dbReference type="Pfam" id="PF00669">
    <property type="entry name" value="Flagellin_N"/>
    <property type="match status" value="1"/>
</dbReference>
<organism evidence="8 9">
    <name type="scientific">Aneurinibacillus aneurinilyticus ATCC 12856</name>
    <dbReference type="NCBI Taxonomy" id="649747"/>
    <lineage>
        <taxon>Bacteria</taxon>
        <taxon>Bacillati</taxon>
        <taxon>Bacillota</taxon>
        <taxon>Bacilli</taxon>
        <taxon>Bacillales</taxon>
        <taxon>Paenibacillaceae</taxon>
        <taxon>Aneurinibacillus group</taxon>
        <taxon>Aneurinibacillus</taxon>
    </lineage>
</organism>
<comment type="subcellular location">
    <subcellularLocation>
        <location evidence="4">Secreted</location>
    </subcellularLocation>
    <subcellularLocation>
        <location evidence="4">Bacterial flagellum</location>
    </subcellularLocation>
</comment>
<comment type="function">
    <text evidence="4">Flagellin is the subunit protein which polymerizes to form the filaments of bacterial flagella.</text>
</comment>
<keyword evidence="8" id="KW-0966">Cell projection</keyword>
<dbReference type="PRINTS" id="PR00207">
    <property type="entry name" value="FLAGELLIN"/>
</dbReference>
<dbReference type="GO" id="GO:0005198">
    <property type="term" value="F:structural molecule activity"/>
    <property type="evidence" value="ECO:0007669"/>
    <property type="project" value="UniProtKB-UniRule"/>
</dbReference>
<evidence type="ECO:0000256" key="1">
    <source>
        <dbReference type="ARBA" id="ARBA00005709"/>
    </source>
</evidence>
<sequence length="256" mass="28161">MQGLHMERIATGQRINRAADDPAGLAISERMRAQIRGLNMAARNAQDTISLVQTAEGALQGTHDILQRMRELTVQAGNGTLSSSDRQAIIEEMKQLEDEINRISKDTQFNSQNLLDGSFTDKSFQIGANQGQSIRISIDASDTGALGIKNLHEKLKTPEGASEALGLLDEAIKRVSSQRSQLGAYENRLEHTINNLMNSAENLAAAESRIRDADIAKEMMAYAKHSILAQAAQAMMVQARQQAEWVLELLKPPERK</sequence>
<name>U1WQ95_ANEAE</name>
<dbReference type="InterPro" id="IPR001492">
    <property type="entry name" value="Flagellin"/>
</dbReference>
<evidence type="ECO:0000256" key="2">
    <source>
        <dbReference type="ARBA" id="ARBA00020110"/>
    </source>
</evidence>
<reference evidence="8 9" key="1">
    <citation type="submission" date="2013-08" db="EMBL/GenBank/DDBJ databases">
        <authorList>
            <person name="Weinstock G."/>
            <person name="Sodergren E."/>
            <person name="Wylie T."/>
            <person name="Fulton L."/>
            <person name="Fulton R."/>
            <person name="Fronick C."/>
            <person name="O'Laughlin M."/>
            <person name="Godfrey J."/>
            <person name="Miner T."/>
            <person name="Herter B."/>
            <person name="Appelbaum E."/>
            <person name="Cordes M."/>
            <person name="Lek S."/>
            <person name="Wollam A."/>
            <person name="Pepin K.H."/>
            <person name="Palsikar V.B."/>
            <person name="Mitreva M."/>
            <person name="Wilson R.K."/>
        </authorList>
    </citation>
    <scope>NUCLEOTIDE SEQUENCE [LARGE SCALE GENOMIC DNA]</scope>
    <source>
        <strain evidence="8 9">ATCC 12856</strain>
    </source>
</reference>
<dbReference type="PANTHER" id="PTHR42792:SF2">
    <property type="entry name" value="FLAGELLIN"/>
    <property type="match status" value="1"/>
</dbReference>
<dbReference type="Proteomes" id="UP000016511">
    <property type="component" value="Unassembled WGS sequence"/>
</dbReference>
<feature type="coiled-coil region" evidence="5">
    <location>
        <begin position="168"/>
        <end position="206"/>
    </location>
</feature>
<keyword evidence="3 4" id="KW-0975">Bacterial flagellum</keyword>
<dbReference type="PANTHER" id="PTHR42792">
    <property type="entry name" value="FLAGELLIN"/>
    <property type="match status" value="1"/>
</dbReference>
<evidence type="ECO:0000256" key="3">
    <source>
        <dbReference type="ARBA" id="ARBA00023143"/>
    </source>
</evidence>
<comment type="caution">
    <text evidence="8">The sequence shown here is derived from an EMBL/GenBank/DDBJ whole genome shotgun (WGS) entry which is preliminary data.</text>
</comment>
<evidence type="ECO:0000313" key="9">
    <source>
        <dbReference type="Proteomes" id="UP000016511"/>
    </source>
</evidence>
<dbReference type="Pfam" id="PF00700">
    <property type="entry name" value="Flagellin_C"/>
    <property type="match status" value="1"/>
</dbReference>
<dbReference type="InterPro" id="IPR001029">
    <property type="entry name" value="Flagellin_N"/>
</dbReference>
<keyword evidence="8" id="KW-0282">Flagellum</keyword>
<proteinExistence type="inferred from homology"/>
<feature type="domain" description="Flagellin C-terminal" evidence="7">
    <location>
        <begin position="166"/>
        <end position="250"/>
    </location>
</feature>